<dbReference type="eggNOG" id="COG5003">
    <property type="taxonomic scope" value="Bacteria"/>
</dbReference>
<dbReference type="Pfam" id="PF08873">
    <property type="entry name" value="Phage_Mu_Gp37"/>
    <property type="match status" value="1"/>
</dbReference>
<evidence type="ECO:0000256" key="1">
    <source>
        <dbReference type="SAM" id="MobiDB-lite"/>
    </source>
</evidence>
<comment type="caution">
    <text evidence="2">The sequence shown here is derived from an EMBL/GenBank/DDBJ whole genome shotgun (WGS) entry which is preliminary data.</text>
</comment>
<reference evidence="2 3" key="2">
    <citation type="submission" date="2008-10" db="EMBL/GenBank/DDBJ databases">
        <authorList>
            <person name="Fulton L."/>
            <person name="Clifton S."/>
            <person name="Fulton B."/>
            <person name="Xu J."/>
            <person name="Minx P."/>
            <person name="Pepin K.H."/>
            <person name="Johnson M."/>
            <person name="Bhonagiri V."/>
            <person name="Nash W.E."/>
            <person name="Mardis E.R."/>
            <person name="Wilson R.K."/>
        </authorList>
    </citation>
    <scope>NUCLEOTIDE SEQUENCE [LARGE SCALE GENOMIC DNA]</scope>
    <source>
        <strain evidence="2 3">ATCC 29098</strain>
    </source>
</reference>
<name>B6WSR7_9BACT</name>
<protein>
    <submittedName>
        <fullName evidence="2">Uncharacterized protein</fullName>
    </submittedName>
</protein>
<evidence type="ECO:0000313" key="3">
    <source>
        <dbReference type="Proteomes" id="UP000003676"/>
    </source>
</evidence>
<dbReference type="HOGENOM" id="CLU_077360_0_1_7"/>
<gene>
    <name evidence="2" type="ORF">DESPIG_01119</name>
</gene>
<dbReference type="EMBL" id="ABXU01000029">
    <property type="protein sequence ID" value="EEB33829.1"/>
    <property type="molecule type" value="Genomic_DNA"/>
</dbReference>
<accession>B6WSR7</accession>
<sequence>MYPIAAIESAMIRRIHEARLPYLRFVGSYGGELLGDWKNVYPSVPAIWVTFAGATEAKALDTARTRFESVLTFTSIAAAYSPRTEGPRTGGPATAGAYAMLTDVARLTAMQDYALDGVDYLRPGRIRSLFSGQVQAGSLAVFAQDWLCRVQARLRAPCERPLGTDAGGYLPPDGQPLPGKAHAGDDPWLPPLEGLALRYWCKPPQDPATDPPLLEDHLTLNIRI</sequence>
<dbReference type="AlphaFoldDB" id="B6WSR7"/>
<evidence type="ECO:0000313" key="2">
    <source>
        <dbReference type="EMBL" id="EEB33829.1"/>
    </source>
</evidence>
<dbReference type="InterPro" id="IPR014972">
    <property type="entry name" value="Phage_Mu_Gp37"/>
</dbReference>
<dbReference type="OrthoDB" id="5453249at2"/>
<dbReference type="RefSeq" id="WP_006005572.1">
    <property type="nucleotide sequence ID" value="NZ_DS996355.1"/>
</dbReference>
<organism evidence="2 3">
    <name type="scientific">Desulfovibrio piger ATCC 29098</name>
    <dbReference type="NCBI Taxonomy" id="411464"/>
    <lineage>
        <taxon>Bacteria</taxon>
        <taxon>Pseudomonadati</taxon>
        <taxon>Thermodesulfobacteriota</taxon>
        <taxon>Desulfovibrionia</taxon>
        <taxon>Desulfovibrionales</taxon>
        <taxon>Desulfovibrionaceae</taxon>
        <taxon>Desulfovibrio</taxon>
    </lineage>
</organism>
<feature type="region of interest" description="Disordered" evidence="1">
    <location>
        <begin position="161"/>
        <end position="185"/>
    </location>
</feature>
<dbReference type="Proteomes" id="UP000003676">
    <property type="component" value="Unassembled WGS sequence"/>
</dbReference>
<reference evidence="2 3" key="1">
    <citation type="submission" date="2008-10" db="EMBL/GenBank/DDBJ databases">
        <title>Draft genome sequence of Desulvovibrio piger (ATCC 29098).</title>
        <authorList>
            <person name="Sudarsanam P."/>
            <person name="Ley R."/>
            <person name="Guruge J."/>
            <person name="Turnbaugh P.J."/>
            <person name="Mahowald M."/>
            <person name="Liep D."/>
            <person name="Gordon J."/>
        </authorList>
    </citation>
    <scope>NUCLEOTIDE SEQUENCE [LARGE SCALE GENOMIC DNA]</scope>
    <source>
        <strain evidence="2 3">ATCC 29098</strain>
    </source>
</reference>
<proteinExistence type="predicted"/>